<feature type="domain" description="ABC transporter" evidence="9">
    <location>
        <begin position="2"/>
        <end position="248"/>
    </location>
</feature>
<sequence>MINIEHLDKTYHLKNADVHAVDDVSLHIESGQIYGVIGYSGAGKSTLVRCLNFLEIPDSGSIEIEGFGKVNAKQGSLDISQKKLRELRRSIGMIFQHFNLLDRSTVFDNVAYPLKYTGLSKKEIETRVDELLDLVDLADKKYVYPSQLSGGQKQRVAIARALSNNPKVLLSDEATSALDPDATESILKLLKDLNKRLGITIILITHEMSVIKSIANRVAVMENGKVVEEGDVYDIFANPKEEITKKFINSSSSLSNITKLIENKTIIPRDSKLVKLTFTRDSVGSATISKISREYNVDVNIMLANVDVVNADALGGIIASIEGNKEDIQDAINYLHASNVKVEVIHHA</sequence>
<dbReference type="SUPFAM" id="SSF52540">
    <property type="entry name" value="P-loop containing nucleoside triphosphate hydrolases"/>
    <property type="match status" value="1"/>
</dbReference>
<keyword evidence="4" id="KW-0547">Nucleotide-binding</keyword>
<keyword evidence="3" id="KW-1003">Cell membrane</keyword>
<dbReference type="Gene3D" id="3.40.50.300">
    <property type="entry name" value="P-loop containing nucleotide triphosphate hydrolases"/>
    <property type="match status" value="1"/>
</dbReference>
<dbReference type="InterPro" id="IPR050086">
    <property type="entry name" value="MetN_ABC_transporter-like"/>
</dbReference>
<dbReference type="FunFam" id="3.40.50.300:FF:000056">
    <property type="entry name" value="Cell division ATP-binding protein FtsE"/>
    <property type="match status" value="1"/>
</dbReference>
<dbReference type="GO" id="GO:0006865">
    <property type="term" value="P:amino acid transport"/>
    <property type="evidence" value="ECO:0007669"/>
    <property type="project" value="UniProtKB-KW"/>
</dbReference>
<evidence type="ECO:0000313" key="11">
    <source>
        <dbReference type="Proteomes" id="UP000285288"/>
    </source>
</evidence>
<dbReference type="EMBL" id="QSGD01000002">
    <property type="protein sequence ID" value="RHB09267.1"/>
    <property type="molecule type" value="Genomic_DNA"/>
</dbReference>
<dbReference type="PANTHER" id="PTHR43166:SF30">
    <property type="entry name" value="METHIONINE IMPORT ATP-BINDING PROTEIN METN"/>
    <property type="match status" value="1"/>
</dbReference>
<dbReference type="SMART" id="SM00382">
    <property type="entry name" value="AAA"/>
    <property type="match status" value="1"/>
</dbReference>
<dbReference type="GO" id="GO:0005886">
    <property type="term" value="C:plasma membrane"/>
    <property type="evidence" value="ECO:0007669"/>
    <property type="project" value="UniProtKB-ARBA"/>
</dbReference>
<keyword evidence="7" id="KW-0029">Amino-acid transport</keyword>
<evidence type="ECO:0000256" key="4">
    <source>
        <dbReference type="ARBA" id="ARBA00022741"/>
    </source>
</evidence>
<keyword evidence="6" id="KW-1278">Translocase</keyword>
<dbReference type="InterPro" id="IPR018449">
    <property type="entry name" value="NIL_domain"/>
</dbReference>
<name>A0A413UFI9_9FIRM</name>
<accession>A0A413UFI9</accession>
<dbReference type="InterPro" id="IPR045865">
    <property type="entry name" value="ACT-like_dom_sf"/>
</dbReference>
<evidence type="ECO:0000256" key="2">
    <source>
        <dbReference type="ARBA" id="ARBA00022448"/>
    </source>
</evidence>
<evidence type="ECO:0000256" key="6">
    <source>
        <dbReference type="ARBA" id="ARBA00022967"/>
    </source>
</evidence>
<gene>
    <name evidence="10" type="ORF">DW907_00970</name>
</gene>
<dbReference type="InterPro" id="IPR027417">
    <property type="entry name" value="P-loop_NTPase"/>
</dbReference>
<evidence type="ECO:0000256" key="5">
    <source>
        <dbReference type="ARBA" id="ARBA00022840"/>
    </source>
</evidence>
<reference evidence="10 11" key="1">
    <citation type="submission" date="2018-08" db="EMBL/GenBank/DDBJ databases">
        <title>A genome reference for cultivated species of the human gut microbiota.</title>
        <authorList>
            <person name="Zou Y."/>
            <person name="Xue W."/>
            <person name="Luo G."/>
        </authorList>
    </citation>
    <scope>NUCLEOTIDE SEQUENCE [LARGE SCALE GENOMIC DNA]</scope>
    <source>
        <strain evidence="10 11">AM42-13AC</strain>
    </source>
</reference>
<dbReference type="InterPro" id="IPR003593">
    <property type="entry name" value="AAA+_ATPase"/>
</dbReference>
<comment type="caution">
    <text evidence="10">The sequence shown here is derived from an EMBL/GenBank/DDBJ whole genome shotgun (WGS) entry which is preliminary data.</text>
</comment>
<keyword evidence="2" id="KW-0813">Transport</keyword>
<dbReference type="RefSeq" id="WP_118010514.1">
    <property type="nucleotide sequence ID" value="NZ_CAUCEU010000022.1"/>
</dbReference>
<dbReference type="PROSITE" id="PS00211">
    <property type="entry name" value="ABC_TRANSPORTER_1"/>
    <property type="match status" value="1"/>
</dbReference>
<dbReference type="CDD" id="cd03258">
    <property type="entry name" value="ABC_MetN_methionine_transporter"/>
    <property type="match status" value="1"/>
</dbReference>
<dbReference type="InterPro" id="IPR003439">
    <property type="entry name" value="ABC_transporter-like_ATP-bd"/>
</dbReference>
<comment type="similarity">
    <text evidence="1">Belongs to the ABC transporter superfamily.</text>
</comment>
<dbReference type="InterPro" id="IPR041701">
    <property type="entry name" value="MetN_ABC"/>
</dbReference>
<dbReference type="GO" id="GO:0016887">
    <property type="term" value="F:ATP hydrolysis activity"/>
    <property type="evidence" value="ECO:0007669"/>
    <property type="project" value="InterPro"/>
</dbReference>
<dbReference type="Proteomes" id="UP000285288">
    <property type="component" value="Unassembled WGS sequence"/>
</dbReference>
<evidence type="ECO:0000259" key="9">
    <source>
        <dbReference type="PROSITE" id="PS50893"/>
    </source>
</evidence>
<dbReference type="Pfam" id="PF00005">
    <property type="entry name" value="ABC_tran"/>
    <property type="match status" value="1"/>
</dbReference>
<dbReference type="InterPro" id="IPR017871">
    <property type="entry name" value="ABC_transporter-like_CS"/>
</dbReference>
<dbReference type="Gene3D" id="3.30.70.260">
    <property type="match status" value="1"/>
</dbReference>
<evidence type="ECO:0000256" key="1">
    <source>
        <dbReference type="ARBA" id="ARBA00005417"/>
    </source>
</evidence>
<dbReference type="AlphaFoldDB" id="A0A413UFI9"/>
<evidence type="ECO:0000256" key="7">
    <source>
        <dbReference type="ARBA" id="ARBA00022970"/>
    </source>
</evidence>
<protein>
    <submittedName>
        <fullName evidence="10">ATP-binding cassette domain-containing protein</fullName>
    </submittedName>
</protein>
<dbReference type="PANTHER" id="PTHR43166">
    <property type="entry name" value="AMINO ACID IMPORT ATP-BINDING PROTEIN"/>
    <property type="match status" value="1"/>
</dbReference>
<organism evidence="10 11">
    <name type="scientific">Holdemanella biformis</name>
    <dbReference type="NCBI Taxonomy" id="1735"/>
    <lineage>
        <taxon>Bacteria</taxon>
        <taxon>Bacillati</taxon>
        <taxon>Bacillota</taxon>
        <taxon>Erysipelotrichia</taxon>
        <taxon>Erysipelotrichales</taxon>
        <taxon>Erysipelotrichaceae</taxon>
        <taxon>Holdemanella</taxon>
    </lineage>
</organism>
<dbReference type="PROSITE" id="PS50893">
    <property type="entry name" value="ABC_TRANSPORTER_2"/>
    <property type="match status" value="1"/>
</dbReference>
<evidence type="ECO:0000256" key="8">
    <source>
        <dbReference type="ARBA" id="ARBA00023136"/>
    </source>
</evidence>
<keyword evidence="5 10" id="KW-0067">ATP-binding</keyword>
<dbReference type="GO" id="GO:0005524">
    <property type="term" value="F:ATP binding"/>
    <property type="evidence" value="ECO:0007669"/>
    <property type="project" value="UniProtKB-KW"/>
</dbReference>
<proteinExistence type="inferred from homology"/>
<dbReference type="Pfam" id="PF09383">
    <property type="entry name" value="NIL"/>
    <property type="match status" value="1"/>
</dbReference>
<keyword evidence="8" id="KW-0472">Membrane</keyword>
<dbReference type="SMART" id="SM00930">
    <property type="entry name" value="NIL"/>
    <property type="match status" value="1"/>
</dbReference>
<dbReference type="SUPFAM" id="SSF55021">
    <property type="entry name" value="ACT-like"/>
    <property type="match status" value="1"/>
</dbReference>
<evidence type="ECO:0000256" key="3">
    <source>
        <dbReference type="ARBA" id="ARBA00022475"/>
    </source>
</evidence>
<evidence type="ECO:0000313" key="10">
    <source>
        <dbReference type="EMBL" id="RHB09267.1"/>
    </source>
</evidence>